<organism evidence="2 3">
    <name type="scientific">Clathrus columnatus</name>
    <dbReference type="NCBI Taxonomy" id="1419009"/>
    <lineage>
        <taxon>Eukaryota</taxon>
        <taxon>Fungi</taxon>
        <taxon>Dikarya</taxon>
        <taxon>Basidiomycota</taxon>
        <taxon>Agaricomycotina</taxon>
        <taxon>Agaricomycetes</taxon>
        <taxon>Phallomycetidae</taxon>
        <taxon>Phallales</taxon>
        <taxon>Clathraceae</taxon>
        <taxon>Clathrus</taxon>
    </lineage>
</organism>
<dbReference type="EMBL" id="BPWL01000003">
    <property type="protein sequence ID" value="GJJ08705.1"/>
    <property type="molecule type" value="Genomic_DNA"/>
</dbReference>
<keyword evidence="3" id="KW-1185">Reference proteome</keyword>
<evidence type="ECO:0000313" key="3">
    <source>
        <dbReference type="Proteomes" id="UP001050691"/>
    </source>
</evidence>
<reference evidence="2" key="1">
    <citation type="submission" date="2021-10" db="EMBL/GenBank/DDBJ databases">
        <title>De novo Genome Assembly of Clathrus columnatus (Basidiomycota, Fungi) Using Illumina and Nanopore Sequence Data.</title>
        <authorList>
            <person name="Ogiso-Tanaka E."/>
            <person name="Itagaki H."/>
            <person name="Hosoya T."/>
            <person name="Hosaka K."/>
        </authorList>
    </citation>
    <scope>NUCLEOTIDE SEQUENCE</scope>
    <source>
        <strain evidence="2">MO-923</strain>
    </source>
</reference>
<accession>A0AAV5A6W6</accession>
<feature type="compositionally biased region" description="Acidic residues" evidence="1">
    <location>
        <begin position="192"/>
        <end position="211"/>
    </location>
</feature>
<evidence type="ECO:0000256" key="1">
    <source>
        <dbReference type="SAM" id="MobiDB-lite"/>
    </source>
</evidence>
<proteinExistence type="predicted"/>
<gene>
    <name evidence="2" type="ORF">Clacol_002924</name>
</gene>
<evidence type="ECO:0000313" key="2">
    <source>
        <dbReference type="EMBL" id="GJJ08705.1"/>
    </source>
</evidence>
<protein>
    <submittedName>
        <fullName evidence="2">Uncharacterized protein</fullName>
    </submittedName>
</protein>
<comment type="caution">
    <text evidence="2">The sequence shown here is derived from an EMBL/GenBank/DDBJ whole genome shotgun (WGS) entry which is preliminary data.</text>
</comment>
<dbReference type="AlphaFoldDB" id="A0AAV5A6W6"/>
<sequence length="263" mass="30311">MPMRLSSDGLLLRHLGLATQDLNVYRTNDNALPNRWYYPSIHHQNQFDELLVNDAQTWYLRETTGLNLLRTTESDNPSRPPIHTRRIIVECALLGSPALKLTFAELCVALRLGFRCFDEEGHRTSTWRSIREDGMVYYTLPKDLHLSSRTLCKCGTVHISKEADKALKTALKTHYGFSPDFSTLPKLEDIEDDDDEVEVEYDENKEEEEEGLGSASSHFPFVPVAFLPTERPMNLQHSRYILLPDPRKLRLRPPLQRITALTY</sequence>
<name>A0AAV5A6W6_9AGAM</name>
<dbReference type="Proteomes" id="UP001050691">
    <property type="component" value="Unassembled WGS sequence"/>
</dbReference>
<feature type="region of interest" description="Disordered" evidence="1">
    <location>
        <begin position="192"/>
        <end position="216"/>
    </location>
</feature>